<evidence type="ECO:0000313" key="3">
    <source>
        <dbReference type="Proteomes" id="UP000199400"/>
    </source>
</evidence>
<feature type="region of interest" description="Disordered" evidence="1">
    <location>
        <begin position="1"/>
        <end position="175"/>
    </location>
</feature>
<sequence length="354" mass="36280">MTRETCLEGHPGPTGAAATCPQGHIAARSAEPRPTSASDLLATPGPATTCPKGQAPAEPSRAQPHASAPSDLLARPSPATSHPEGQAPVQPSAAAPSDLLARPSPATTCPEGQAPVQPNTAAPSDLLARPSPATTCPEGQAPVEPSRAEPSAAAPSDLLARPVAPSTPDLLARPGPARAGAALAHVFRAMSQQTCPSGHPRSPIPAVLRTAALICWAALSGACGDRSRDPVRAAQAFTAAVQRGDMNAVYPLLERAATERLTAAAAQASDQVGGRRRIEPAEMLQIVDVDPNFELASAELVGDADPSEAEDGELAQVRLLGSQQESHTLTLVREDGAWRVRIPLPPLTPTTTTP</sequence>
<evidence type="ECO:0008006" key="4">
    <source>
        <dbReference type="Google" id="ProtNLM"/>
    </source>
</evidence>
<dbReference type="RefSeq" id="WP_143141086.1">
    <property type="nucleotide sequence ID" value="NZ_FOMX01000025.1"/>
</dbReference>
<keyword evidence="3" id="KW-1185">Reference proteome</keyword>
<feature type="compositionally biased region" description="Low complexity" evidence="1">
    <location>
        <begin position="86"/>
        <end position="97"/>
    </location>
</feature>
<dbReference type="Proteomes" id="UP000199400">
    <property type="component" value="Unassembled WGS sequence"/>
</dbReference>
<organism evidence="2 3">
    <name type="scientific">Nannocystis exedens</name>
    <dbReference type="NCBI Taxonomy" id="54"/>
    <lineage>
        <taxon>Bacteria</taxon>
        <taxon>Pseudomonadati</taxon>
        <taxon>Myxococcota</taxon>
        <taxon>Polyangia</taxon>
        <taxon>Nannocystales</taxon>
        <taxon>Nannocystaceae</taxon>
        <taxon>Nannocystis</taxon>
    </lineage>
</organism>
<name>A0A1I2F535_9BACT</name>
<evidence type="ECO:0000313" key="2">
    <source>
        <dbReference type="EMBL" id="SFF00275.1"/>
    </source>
</evidence>
<proteinExistence type="predicted"/>
<reference evidence="3" key="1">
    <citation type="submission" date="2016-10" db="EMBL/GenBank/DDBJ databases">
        <authorList>
            <person name="Varghese N."/>
            <person name="Submissions S."/>
        </authorList>
    </citation>
    <scope>NUCLEOTIDE SEQUENCE [LARGE SCALE GENOMIC DNA]</scope>
    <source>
        <strain evidence="3">ATCC 25963</strain>
    </source>
</reference>
<accession>A0A1I2F535</accession>
<dbReference type="AlphaFoldDB" id="A0A1I2F535"/>
<dbReference type="OrthoDB" id="9839472at2"/>
<protein>
    <recommendedName>
        <fullName evidence="4">DUF4878 domain-containing protein</fullName>
    </recommendedName>
</protein>
<feature type="compositionally biased region" description="Low complexity" evidence="1">
    <location>
        <begin position="141"/>
        <end position="156"/>
    </location>
</feature>
<gene>
    <name evidence="2" type="ORF">SAMN02745121_06440</name>
</gene>
<dbReference type="EMBL" id="FOMX01000025">
    <property type="protein sequence ID" value="SFF00275.1"/>
    <property type="molecule type" value="Genomic_DNA"/>
</dbReference>
<dbReference type="STRING" id="54.SAMN02745121_06440"/>
<evidence type="ECO:0000256" key="1">
    <source>
        <dbReference type="SAM" id="MobiDB-lite"/>
    </source>
</evidence>